<evidence type="ECO:0000256" key="9">
    <source>
        <dbReference type="ARBA" id="ARBA00048968"/>
    </source>
</evidence>
<dbReference type="PANTHER" id="PTHR30616:SF2">
    <property type="entry name" value="PURINE NUCLEOSIDE PHOSPHORYLASE LACC1"/>
    <property type="match status" value="1"/>
</dbReference>
<proteinExistence type="inferred from homology"/>
<evidence type="ECO:0000256" key="4">
    <source>
        <dbReference type="ARBA" id="ARBA00022679"/>
    </source>
</evidence>
<comment type="similarity">
    <text evidence="3">Belongs to the purine nucleoside phosphorylase YfiH/LACC1 family.</text>
</comment>
<comment type="catalytic activity">
    <reaction evidence="8">
        <text>adenosine + H2O + H(+) = inosine + NH4(+)</text>
        <dbReference type="Rhea" id="RHEA:24408"/>
        <dbReference type="ChEBI" id="CHEBI:15377"/>
        <dbReference type="ChEBI" id="CHEBI:15378"/>
        <dbReference type="ChEBI" id="CHEBI:16335"/>
        <dbReference type="ChEBI" id="CHEBI:17596"/>
        <dbReference type="ChEBI" id="CHEBI:28938"/>
        <dbReference type="EC" id="3.5.4.4"/>
    </reaction>
    <physiologicalReaction direction="left-to-right" evidence="8">
        <dbReference type="Rhea" id="RHEA:24409"/>
    </physiologicalReaction>
</comment>
<dbReference type="GO" id="GO:0017061">
    <property type="term" value="F:S-methyl-5-thioadenosine phosphorylase activity"/>
    <property type="evidence" value="ECO:0007669"/>
    <property type="project" value="UniProtKB-EC"/>
</dbReference>
<comment type="function">
    <text evidence="2">Purine nucleoside enzyme that catalyzes the phosphorolysis of adenosine and inosine nucleosides, yielding D-ribose 1-phosphate and the respective free bases, adenine and hypoxanthine. Also catalyzes the phosphorolysis of S-methyl-5'-thioadenosine into adenine and S-methyl-5-thio-alpha-D-ribose 1-phosphate. Also has adenosine deaminase activity.</text>
</comment>
<sequence length="257" mass="27875">MKNRVESETRESGANWTLYSARGVEYVAPEPEPEGAQIWFFTRRGGVSKAPFDSLNISTAVPDEPEAVFENRDRIRTAMDGRDSAWIRQVAGDGVAWVRETGLAGEADALVTEEEGFALVVAIADCVPVALVGGEARTVGMVHSGWRGTIAEISAKAAREMGDTGALRAYIGPCIRQCCYEVSEELAERFAGRFGPEVVEGRYLSLPDAIRQNLEEAGVGEVHDLGLCTGCRPDLFFCHRKQGPRTGRNLAAVARLS</sequence>
<keyword evidence="4" id="KW-0808">Transferase</keyword>
<gene>
    <name evidence="11" type="ORF">AVDCRST_MAG28-1743</name>
</gene>
<evidence type="ECO:0000256" key="8">
    <source>
        <dbReference type="ARBA" id="ARBA00047989"/>
    </source>
</evidence>
<dbReference type="InterPro" id="IPR011324">
    <property type="entry name" value="Cytotoxic_necrot_fac-like_cat"/>
</dbReference>
<comment type="catalytic activity">
    <reaction evidence="9">
        <text>adenosine + phosphate = alpha-D-ribose 1-phosphate + adenine</text>
        <dbReference type="Rhea" id="RHEA:27642"/>
        <dbReference type="ChEBI" id="CHEBI:16335"/>
        <dbReference type="ChEBI" id="CHEBI:16708"/>
        <dbReference type="ChEBI" id="CHEBI:43474"/>
        <dbReference type="ChEBI" id="CHEBI:57720"/>
        <dbReference type="EC" id="2.4.2.1"/>
    </reaction>
    <physiologicalReaction direction="left-to-right" evidence="9">
        <dbReference type="Rhea" id="RHEA:27643"/>
    </physiologicalReaction>
</comment>
<evidence type="ECO:0000256" key="2">
    <source>
        <dbReference type="ARBA" id="ARBA00003215"/>
    </source>
</evidence>
<protein>
    <submittedName>
        <fullName evidence="11">FIG00003370: Multicopper polyphenol oxidase</fullName>
    </submittedName>
</protein>
<evidence type="ECO:0000256" key="10">
    <source>
        <dbReference type="ARBA" id="ARBA00049893"/>
    </source>
</evidence>
<dbReference type="AlphaFoldDB" id="A0A6J4Q8M4"/>
<evidence type="ECO:0000256" key="1">
    <source>
        <dbReference type="ARBA" id="ARBA00000553"/>
    </source>
</evidence>
<dbReference type="Pfam" id="PF02578">
    <property type="entry name" value="Cu-oxidase_4"/>
    <property type="match status" value="1"/>
</dbReference>
<evidence type="ECO:0000256" key="7">
    <source>
        <dbReference type="ARBA" id="ARBA00022833"/>
    </source>
</evidence>
<dbReference type="Gene3D" id="3.60.140.10">
    <property type="entry name" value="CNF1/YfiH-like putative cysteine hydrolases"/>
    <property type="match status" value="1"/>
</dbReference>
<dbReference type="PANTHER" id="PTHR30616">
    <property type="entry name" value="UNCHARACTERIZED PROTEIN YFIH"/>
    <property type="match status" value="1"/>
</dbReference>
<evidence type="ECO:0000256" key="3">
    <source>
        <dbReference type="ARBA" id="ARBA00007353"/>
    </source>
</evidence>
<keyword evidence="5" id="KW-0479">Metal-binding</keyword>
<evidence type="ECO:0000256" key="5">
    <source>
        <dbReference type="ARBA" id="ARBA00022723"/>
    </source>
</evidence>
<evidence type="ECO:0000256" key="6">
    <source>
        <dbReference type="ARBA" id="ARBA00022801"/>
    </source>
</evidence>
<dbReference type="GO" id="GO:0005507">
    <property type="term" value="F:copper ion binding"/>
    <property type="evidence" value="ECO:0007669"/>
    <property type="project" value="TreeGrafter"/>
</dbReference>
<dbReference type="InterPro" id="IPR038371">
    <property type="entry name" value="Cu_polyphenol_OxRdtase_sf"/>
</dbReference>
<accession>A0A6J4Q8M4</accession>
<keyword evidence="7" id="KW-0862">Zinc</keyword>
<dbReference type="GO" id="GO:0016787">
    <property type="term" value="F:hydrolase activity"/>
    <property type="evidence" value="ECO:0007669"/>
    <property type="project" value="UniProtKB-KW"/>
</dbReference>
<evidence type="ECO:0000313" key="11">
    <source>
        <dbReference type="EMBL" id="CAA9434852.1"/>
    </source>
</evidence>
<name>A0A6J4Q8M4_9ACTN</name>
<keyword evidence="6" id="KW-0378">Hydrolase</keyword>
<organism evidence="11">
    <name type="scientific">uncultured Rubrobacteraceae bacterium</name>
    <dbReference type="NCBI Taxonomy" id="349277"/>
    <lineage>
        <taxon>Bacteria</taxon>
        <taxon>Bacillati</taxon>
        <taxon>Actinomycetota</taxon>
        <taxon>Rubrobacteria</taxon>
        <taxon>Rubrobacterales</taxon>
        <taxon>Rubrobacteraceae</taxon>
        <taxon>environmental samples</taxon>
    </lineage>
</organism>
<comment type="catalytic activity">
    <reaction evidence="1">
        <text>inosine + phosphate = alpha-D-ribose 1-phosphate + hypoxanthine</text>
        <dbReference type="Rhea" id="RHEA:27646"/>
        <dbReference type="ChEBI" id="CHEBI:17368"/>
        <dbReference type="ChEBI" id="CHEBI:17596"/>
        <dbReference type="ChEBI" id="CHEBI:43474"/>
        <dbReference type="ChEBI" id="CHEBI:57720"/>
        <dbReference type="EC" id="2.4.2.1"/>
    </reaction>
    <physiologicalReaction direction="left-to-right" evidence="1">
        <dbReference type="Rhea" id="RHEA:27647"/>
    </physiologicalReaction>
</comment>
<dbReference type="EMBL" id="CADCVE010000001">
    <property type="protein sequence ID" value="CAA9434852.1"/>
    <property type="molecule type" value="Genomic_DNA"/>
</dbReference>
<dbReference type="SUPFAM" id="SSF64438">
    <property type="entry name" value="CNF1/YfiH-like putative cysteine hydrolases"/>
    <property type="match status" value="1"/>
</dbReference>
<dbReference type="InterPro" id="IPR003730">
    <property type="entry name" value="Cu_polyphenol_OxRdtase"/>
</dbReference>
<reference evidence="11" key="1">
    <citation type="submission" date="2020-02" db="EMBL/GenBank/DDBJ databases">
        <authorList>
            <person name="Meier V. D."/>
        </authorList>
    </citation>
    <scope>NUCLEOTIDE SEQUENCE</scope>
    <source>
        <strain evidence="11">AVDCRST_MAG28</strain>
    </source>
</reference>
<dbReference type="CDD" id="cd16833">
    <property type="entry name" value="YfiH"/>
    <property type="match status" value="1"/>
</dbReference>
<comment type="catalytic activity">
    <reaction evidence="10">
        <text>S-methyl-5'-thioadenosine + phosphate = 5-(methylsulfanyl)-alpha-D-ribose 1-phosphate + adenine</text>
        <dbReference type="Rhea" id="RHEA:11852"/>
        <dbReference type="ChEBI" id="CHEBI:16708"/>
        <dbReference type="ChEBI" id="CHEBI:17509"/>
        <dbReference type="ChEBI" id="CHEBI:43474"/>
        <dbReference type="ChEBI" id="CHEBI:58533"/>
        <dbReference type="EC" id="2.4.2.28"/>
    </reaction>
    <physiologicalReaction direction="left-to-right" evidence="10">
        <dbReference type="Rhea" id="RHEA:11853"/>
    </physiologicalReaction>
</comment>